<dbReference type="PANTHER" id="PTHR24302">
    <property type="entry name" value="CYTOCHROME P450 FAMILY 3"/>
    <property type="match status" value="1"/>
</dbReference>
<organism evidence="10 11">
    <name type="scientific">Hypsibius exemplaris</name>
    <name type="common">Freshwater tardigrade</name>
    <dbReference type="NCBI Taxonomy" id="2072580"/>
    <lineage>
        <taxon>Eukaryota</taxon>
        <taxon>Metazoa</taxon>
        <taxon>Ecdysozoa</taxon>
        <taxon>Tardigrada</taxon>
        <taxon>Eutardigrada</taxon>
        <taxon>Parachela</taxon>
        <taxon>Hypsibioidea</taxon>
        <taxon>Hypsibiidae</taxon>
        <taxon>Hypsibius</taxon>
    </lineage>
</organism>
<evidence type="ECO:0000256" key="8">
    <source>
        <dbReference type="PIRSR" id="PIRSR602401-1"/>
    </source>
</evidence>
<dbReference type="PRINTS" id="PR00463">
    <property type="entry name" value="EP450I"/>
</dbReference>
<dbReference type="GO" id="GO:0008395">
    <property type="term" value="F:steroid hydroxylase activity"/>
    <property type="evidence" value="ECO:0007669"/>
    <property type="project" value="TreeGrafter"/>
</dbReference>
<dbReference type="GO" id="GO:0005506">
    <property type="term" value="F:iron ion binding"/>
    <property type="evidence" value="ECO:0007669"/>
    <property type="project" value="InterPro"/>
</dbReference>
<evidence type="ECO:0000256" key="7">
    <source>
        <dbReference type="ARBA" id="ARBA00043906"/>
    </source>
</evidence>
<dbReference type="PRINTS" id="PR00385">
    <property type="entry name" value="P450"/>
</dbReference>
<dbReference type="OrthoDB" id="1470350at2759"/>
<dbReference type="CDD" id="cd11055">
    <property type="entry name" value="CYP3A-like"/>
    <property type="match status" value="1"/>
</dbReference>
<accession>A0A1W0WFP4</accession>
<dbReference type="InterPro" id="IPR001128">
    <property type="entry name" value="Cyt_P450"/>
</dbReference>
<dbReference type="AlphaFoldDB" id="A0A1W0WFP4"/>
<feature type="binding site" description="axial binding residue" evidence="8">
    <location>
        <position position="478"/>
    </location>
    <ligand>
        <name>heme</name>
        <dbReference type="ChEBI" id="CHEBI:30413"/>
    </ligand>
    <ligandPart>
        <name>Fe</name>
        <dbReference type="ChEBI" id="CHEBI:18248"/>
    </ligandPart>
</feature>
<keyword evidence="3 8" id="KW-0479">Metal-binding</keyword>
<comment type="similarity">
    <text evidence="1 9">Belongs to the cytochrome P450 family.</text>
</comment>
<dbReference type="SUPFAM" id="SSF48264">
    <property type="entry name" value="Cytochrome P450"/>
    <property type="match status" value="1"/>
</dbReference>
<keyword evidence="6 9" id="KW-0503">Monooxygenase</keyword>
<evidence type="ECO:0000256" key="1">
    <source>
        <dbReference type="ARBA" id="ARBA00010617"/>
    </source>
</evidence>
<protein>
    <submittedName>
        <fullName evidence="10">Cytochrome P450 3A24</fullName>
    </submittedName>
</protein>
<dbReference type="InterPro" id="IPR036396">
    <property type="entry name" value="Cyt_P450_sf"/>
</dbReference>
<evidence type="ECO:0000256" key="3">
    <source>
        <dbReference type="ARBA" id="ARBA00022723"/>
    </source>
</evidence>
<evidence type="ECO:0000256" key="4">
    <source>
        <dbReference type="ARBA" id="ARBA00023002"/>
    </source>
</evidence>
<evidence type="ECO:0000256" key="6">
    <source>
        <dbReference type="ARBA" id="ARBA00023033"/>
    </source>
</evidence>
<dbReference type="GO" id="GO:0020037">
    <property type="term" value="F:heme binding"/>
    <property type="evidence" value="ECO:0007669"/>
    <property type="project" value="InterPro"/>
</dbReference>
<dbReference type="Proteomes" id="UP000192578">
    <property type="component" value="Unassembled WGS sequence"/>
</dbReference>
<reference evidence="11" key="1">
    <citation type="submission" date="2017-01" db="EMBL/GenBank/DDBJ databases">
        <title>Comparative genomics of anhydrobiosis in the tardigrade Hypsibius dujardini.</title>
        <authorList>
            <person name="Yoshida Y."/>
            <person name="Koutsovoulos G."/>
            <person name="Laetsch D."/>
            <person name="Stevens L."/>
            <person name="Kumar S."/>
            <person name="Horikawa D."/>
            <person name="Ishino K."/>
            <person name="Komine S."/>
            <person name="Tomita M."/>
            <person name="Blaxter M."/>
            <person name="Arakawa K."/>
        </authorList>
    </citation>
    <scope>NUCLEOTIDE SEQUENCE [LARGE SCALE GENOMIC DNA]</scope>
    <source>
        <strain evidence="11">Z151</strain>
    </source>
</reference>
<keyword evidence="11" id="KW-1185">Reference proteome</keyword>
<name>A0A1W0WFP4_HYPEX</name>
<keyword evidence="5 8" id="KW-0408">Iron</keyword>
<evidence type="ECO:0000256" key="2">
    <source>
        <dbReference type="ARBA" id="ARBA00022617"/>
    </source>
</evidence>
<keyword evidence="2 8" id="KW-0349">Heme</keyword>
<dbReference type="PANTHER" id="PTHR24302:SF15">
    <property type="entry name" value="FATTY-ACID PEROXYGENASE"/>
    <property type="match status" value="1"/>
</dbReference>
<dbReference type="GO" id="GO:0016705">
    <property type="term" value="F:oxidoreductase activity, acting on paired donors, with incorporation or reduction of molecular oxygen"/>
    <property type="evidence" value="ECO:0007669"/>
    <property type="project" value="InterPro"/>
</dbReference>
<dbReference type="EMBL" id="MTYJ01000112">
    <property type="protein sequence ID" value="OQV14014.1"/>
    <property type="molecule type" value="Genomic_DNA"/>
</dbReference>
<dbReference type="InterPro" id="IPR050705">
    <property type="entry name" value="Cytochrome_P450_3A"/>
</dbReference>
<keyword evidence="4 9" id="KW-0560">Oxidoreductase</keyword>
<comment type="function">
    <text evidence="7">Cytochromes P450 are a group of heme-thiolate monooxygenases. They oxidize a variety of structurally unrelated compounds, including steroids, fatty acids, and xenobiotics.</text>
</comment>
<comment type="cofactor">
    <cofactor evidence="8">
        <name>heme</name>
        <dbReference type="ChEBI" id="CHEBI:30413"/>
    </cofactor>
</comment>
<proteinExistence type="inferred from homology"/>
<sequence length="532" mass="61126">MLLAWLIGIIACLVVYYVLSAKRKFEYWQKRGVPGPRPWPFFGLFVQKIKMGMGKFDAWGNQTYGRVWGSFERDQPVITINDPDMLRLILVKDFSHFINRRDADINGPLLDNAVSVLHDQKWKDVRSALIPTFTSGRLKEMNGLINECCDILIANLGKKADSGEEFECQGLFRTVTMDVIASTFFGTKIDSQNDPNNAFTKNATEAFNFTALNPALITYLFFPWALPLVKKFDVQFINKKYIDFFVENTKEIIKMRTESNVVRKDFLQLMLNSMQGTGKNSERKLAEPVADLAVDTDESQDADIISHHLSEGSFQEKPLSHKNYKLTLDEVVAQSIIFFMAGFETTATTLTFLTYCLALDQGIQDKLRQSIEEVMQDLEEPTYAAIAQMQYLDNCVNEILRLYPPASKTERECNADWEYKGLKIAKGTLVTIPIYAIQRDPEFWPNPDVFDPDRFSYENKQKIKPYTFTTFGQGPRNCIGMRFAYYEIKMVMVHILRNFRILPCAKTEVPLILKDMGFISPKNGAWVRLERL</sequence>
<evidence type="ECO:0000256" key="5">
    <source>
        <dbReference type="ARBA" id="ARBA00023004"/>
    </source>
</evidence>
<dbReference type="Pfam" id="PF00067">
    <property type="entry name" value="p450"/>
    <property type="match status" value="1"/>
</dbReference>
<comment type="caution">
    <text evidence="10">The sequence shown here is derived from an EMBL/GenBank/DDBJ whole genome shotgun (WGS) entry which is preliminary data.</text>
</comment>
<dbReference type="PROSITE" id="PS00086">
    <property type="entry name" value="CYTOCHROME_P450"/>
    <property type="match status" value="1"/>
</dbReference>
<evidence type="ECO:0000313" key="10">
    <source>
        <dbReference type="EMBL" id="OQV14014.1"/>
    </source>
</evidence>
<dbReference type="Gene3D" id="1.10.630.10">
    <property type="entry name" value="Cytochrome P450"/>
    <property type="match status" value="1"/>
</dbReference>
<dbReference type="InterPro" id="IPR002401">
    <property type="entry name" value="Cyt_P450_E_grp-I"/>
</dbReference>
<evidence type="ECO:0000256" key="9">
    <source>
        <dbReference type="RuleBase" id="RU000461"/>
    </source>
</evidence>
<evidence type="ECO:0000313" key="11">
    <source>
        <dbReference type="Proteomes" id="UP000192578"/>
    </source>
</evidence>
<gene>
    <name evidence="10" type="ORF">BV898_11785</name>
</gene>
<dbReference type="InterPro" id="IPR017972">
    <property type="entry name" value="Cyt_P450_CS"/>
</dbReference>